<reference evidence="3 4" key="1">
    <citation type="submission" date="2017-11" db="EMBL/GenBank/DDBJ databases">
        <title>Bacterial isolate from king chilli rhizosphere.</title>
        <authorList>
            <person name="Takhelmayum P."/>
            <person name="Sarangthem I."/>
        </authorList>
    </citation>
    <scope>NUCLEOTIDE SEQUENCE [LARGE SCALE GENOMIC DNA]</scope>
    <source>
        <strain evidence="4">t26</strain>
    </source>
</reference>
<dbReference type="AlphaFoldDB" id="A0A2M9PYK4"/>
<feature type="transmembrane region" description="Helical" evidence="1">
    <location>
        <begin position="130"/>
        <end position="152"/>
    </location>
</feature>
<evidence type="ECO:0000313" key="4">
    <source>
        <dbReference type="Proteomes" id="UP000232101"/>
    </source>
</evidence>
<dbReference type="Proteomes" id="UP000232101">
    <property type="component" value="Unassembled WGS sequence"/>
</dbReference>
<dbReference type="RefSeq" id="WP_100545541.1">
    <property type="nucleotide sequence ID" value="NZ_PHQY01000691.1"/>
</dbReference>
<dbReference type="InterPro" id="IPR009936">
    <property type="entry name" value="DUF1468"/>
</dbReference>
<keyword evidence="1" id="KW-0812">Transmembrane</keyword>
<feature type="transmembrane region" description="Helical" evidence="1">
    <location>
        <begin position="40"/>
        <end position="58"/>
    </location>
</feature>
<evidence type="ECO:0000259" key="2">
    <source>
        <dbReference type="Pfam" id="PF07331"/>
    </source>
</evidence>
<protein>
    <submittedName>
        <fullName evidence="3">Tripartite tricarboxylate transporter TctB family protein</fullName>
    </submittedName>
</protein>
<keyword evidence="1" id="KW-1133">Transmembrane helix</keyword>
<comment type="caution">
    <text evidence="3">The sequence shown here is derived from an EMBL/GenBank/DDBJ whole genome shotgun (WGS) entry which is preliminary data.</text>
</comment>
<organism evidence="3 4">
    <name type="scientific">Lysinibacillus xylanilyticus</name>
    <dbReference type="NCBI Taxonomy" id="582475"/>
    <lineage>
        <taxon>Bacteria</taxon>
        <taxon>Bacillati</taxon>
        <taxon>Bacillota</taxon>
        <taxon>Bacilli</taxon>
        <taxon>Bacillales</taxon>
        <taxon>Bacillaceae</taxon>
        <taxon>Lysinibacillus</taxon>
    </lineage>
</organism>
<evidence type="ECO:0000313" key="3">
    <source>
        <dbReference type="EMBL" id="PJO40894.1"/>
    </source>
</evidence>
<gene>
    <name evidence="3" type="ORF">CWD94_25465</name>
</gene>
<sequence>MNQTFDKISSIAFFIIGILFVTEATQISDSAYGSTVGPKTFPLGLGIVLILLSLRLFYETWKQAAKLKIVRNTETPSKTTSIELKKFLILFISAIAYVFFLEIVGYVITTFIFLLIGFQTMERGKILSSISISVAFSVGIYYVFSVILGGSLPSFPTF</sequence>
<accession>A0A2M9PYK4</accession>
<dbReference type="Pfam" id="PF07331">
    <property type="entry name" value="TctB"/>
    <property type="match status" value="1"/>
</dbReference>
<evidence type="ECO:0000256" key="1">
    <source>
        <dbReference type="SAM" id="Phobius"/>
    </source>
</evidence>
<dbReference type="EMBL" id="PHQY01000691">
    <property type="protein sequence ID" value="PJO40894.1"/>
    <property type="molecule type" value="Genomic_DNA"/>
</dbReference>
<keyword evidence="1" id="KW-0472">Membrane</keyword>
<proteinExistence type="predicted"/>
<feature type="domain" description="DUF1468" evidence="2">
    <location>
        <begin position="8"/>
        <end position="153"/>
    </location>
</feature>
<feature type="transmembrane region" description="Helical" evidence="1">
    <location>
        <begin position="87"/>
        <end position="118"/>
    </location>
</feature>
<name>A0A2M9PYK4_9BACI</name>